<sequence length="415" mass="43808">MLFNVVPVVLVACVSSAFAQNVAPSSTRKASSSTSTSATSATQTIQVGVTIGKSDFNFNPHTLNASIGDIIEFSFFPQNHSVVRAAFGTPCVPIENTGAGPGFWSGFQPVASIGPNPPTYQIHINDTEPIFIYCSAPNACVNGMVGVINPNSTFTYDAQLAFAGNTSIELSPGESPSEGVAPTRSSGATQSTTTAESTSAAPAAGHKSSLPTGAIVGIAIGGFAVVVLAIALIYMCGRQKTVQELIRHSQPPPRPTTYQPGSPGMSEAQYSNMNKSPIGHEQHYSAQSYGPTDQESYRSMSPPLANEHTHMMGMNPNQFQHGYSPGAPPMPGSPPYPSPVYSQEMDTKPYNPQEHHPAYLDPNAAPKDSGPHEMAVPDAPSRNVSTMVGPPTPQDLQNRPFSYTETPIEKSGTLR</sequence>
<keyword evidence="2" id="KW-1133">Transmembrane helix</keyword>
<feature type="region of interest" description="Disordered" evidence="1">
    <location>
        <begin position="170"/>
        <end position="207"/>
    </location>
</feature>
<dbReference type="Gene3D" id="2.60.40.420">
    <property type="entry name" value="Cupredoxins - blue copper proteins"/>
    <property type="match status" value="1"/>
</dbReference>
<gene>
    <name evidence="4" type="ORF">LSUE1_G007199</name>
</gene>
<evidence type="ECO:0000256" key="2">
    <source>
        <dbReference type="SAM" id="Phobius"/>
    </source>
</evidence>
<feature type="transmembrane region" description="Helical" evidence="2">
    <location>
        <begin position="214"/>
        <end position="237"/>
    </location>
</feature>
<feature type="compositionally biased region" description="Pro residues" evidence="1">
    <location>
        <begin position="326"/>
        <end position="338"/>
    </location>
</feature>
<dbReference type="InterPro" id="IPR008972">
    <property type="entry name" value="Cupredoxin"/>
</dbReference>
<dbReference type="InterPro" id="IPR052953">
    <property type="entry name" value="Ser-rich/MCO-related"/>
</dbReference>
<feature type="chain" id="PRO_5035891569" evidence="3">
    <location>
        <begin position="20"/>
        <end position="415"/>
    </location>
</feature>
<feature type="compositionally biased region" description="Polar residues" evidence="1">
    <location>
        <begin position="394"/>
        <end position="405"/>
    </location>
</feature>
<name>A0A8T9C5T7_9HELO</name>
<proteinExistence type="predicted"/>
<reference evidence="4 5" key="1">
    <citation type="submission" date="2018-05" db="EMBL/GenBank/DDBJ databases">
        <title>Genome sequencing and assembly of the regulated plant pathogen Lachnellula willkommii and related sister species for the development of diagnostic species identification markers.</title>
        <authorList>
            <person name="Giroux E."/>
            <person name="Bilodeau G."/>
        </authorList>
    </citation>
    <scope>NUCLEOTIDE SEQUENCE [LARGE SCALE GENOMIC DNA]</scope>
    <source>
        <strain evidence="4 5">CBS 268.59</strain>
    </source>
</reference>
<dbReference type="AlphaFoldDB" id="A0A8T9C5T7"/>
<dbReference type="OrthoDB" id="2331100at2759"/>
<accession>A0A8T9C5T7</accession>
<evidence type="ECO:0000256" key="3">
    <source>
        <dbReference type="SAM" id="SignalP"/>
    </source>
</evidence>
<feature type="compositionally biased region" description="Polar residues" evidence="1">
    <location>
        <begin position="284"/>
        <end position="299"/>
    </location>
</feature>
<organism evidence="4 5">
    <name type="scientific">Lachnellula suecica</name>
    <dbReference type="NCBI Taxonomy" id="602035"/>
    <lineage>
        <taxon>Eukaryota</taxon>
        <taxon>Fungi</taxon>
        <taxon>Dikarya</taxon>
        <taxon>Ascomycota</taxon>
        <taxon>Pezizomycotina</taxon>
        <taxon>Leotiomycetes</taxon>
        <taxon>Helotiales</taxon>
        <taxon>Lachnaceae</taxon>
        <taxon>Lachnellula</taxon>
    </lineage>
</organism>
<keyword evidence="3" id="KW-0732">Signal</keyword>
<evidence type="ECO:0000313" key="5">
    <source>
        <dbReference type="Proteomes" id="UP000469558"/>
    </source>
</evidence>
<evidence type="ECO:0000256" key="1">
    <source>
        <dbReference type="SAM" id="MobiDB-lite"/>
    </source>
</evidence>
<protein>
    <submittedName>
        <fullName evidence="4">Extracellular serine-rich protein</fullName>
    </submittedName>
</protein>
<feature type="compositionally biased region" description="Low complexity" evidence="1">
    <location>
        <begin position="183"/>
        <end position="204"/>
    </location>
</feature>
<keyword evidence="2" id="KW-0472">Membrane</keyword>
<feature type="signal peptide" evidence="3">
    <location>
        <begin position="1"/>
        <end position="19"/>
    </location>
</feature>
<dbReference type="SUPFAM" id="SSF49503">
    <property type="entry name" value="Cupredoxins"/>
    <property type="match status" value="1"/>
</dbReference>
<dbReference type="Proteomes" id="UP000469558">
    <property type="component" value="Unassembled WGS sequence"/>
</dbReference>
<dbReference type="PANTHER" id="PTHR34883">
    <property type="entry name" value="SERINE-RICH PROTEIN, PUTATIVE-RELATED-RELATED"/>
    <property type="match status" value="1"/>
</dbReference>
<feature type="region of interest" description="Disordered" evidence="1">
    <location>
        <begin position="245"/>
        <end position="415"/>
    </location>
</feature>
<keyword evidence="5" id="KW-1185">Reference proteome</keyword>
<dbReference type="CDD" id="cd00920">
    <property type="entry name" value="Cupredoxin"/>
    <property type="match status" value="1"/>
</dbReference>
<keyword evidence="2" id="KW-0812">Transmembrane</keyword>
<dbReference type="EMBL" id="QGMK01001052">
    <property type="protein sequence ID" value="TVY73543.1"/>
    <property type="molecule type" value="Genomic_DNA"/>
</dbReference>
<dbReference type="PANTHER" id="PTHR34883:SF8">
    <property type="entry name" value="EXTRACELLULAR SERINE-RICH PROTEIN (AFU_ORTHOLOGUE AFUA_6G00670)"/>
    <property type="match status" value="1"/>
</dbReference>
<comment type="caution">
    <text evidence="4">The sequence shown here is derived from an EMBL/GenBank/DDBJ whole genome shotgun (WGS) entry which is preliminary data.</text>
</comment>
<evidence type="ECO:0000313" key="4">
    <source>
        <dbReference type="EMBL" id="TVY73543.1"/>
    </source>
</evidence>